<organism evidence="3 4">
    <name type="scientific">Seiridium cardinale</name>
    <dbReference type="NCBI Taxonomy" id="138064"/>
    <lineage>
        <taxon>Eukaryota</taxon>
        <taxon>Fungi</taxon>
        <taxon>Dikarya</taxon>
        <taxon>Ascomycota</taxon>
        <taxon>Pezizomycotina</taxon>
        <taxon>Sordariomycetes</taxon>
        <taxon>Xylariomycetidae</taxon>
        <taxon>Amphisphaeriales</taxon>
        <taxon>Sporocadaceae</taxon>
        <taxon>Seiridium</taxon>
    </lineage>
</organism>
<comment type="caution">
    <text evidence="3">The sequence shown here is derived from an EMBL/GenBank/DDBJ whole genome shotgun (WGS) entry which is preliminary data.</text>
</comment>
<feature type="compositionally biased region" description="Polar residues" evidence="1">
    <location>
        <begin position="405"/>
        <end position="417"/>
    </location>
</feature>
<evidence type="ECO:0000256" key="1">
    <source>
        <dbReference type="SAM" id="MobiDB-lite"/>
    </source>
</evidence>
<evidence type="ECO:0000256" key="2">
    <source>
        <dbReference type="SAM" id="Phobius"/>
    </source>
</evidence>
<keyword evidence="2" id="KW-1133">Transmembrane helix</keyword>
<keyword evidence="2" id="KW-0812">Transmembrane</keyword>
<evidence type="ECO:0000313" key="4">
    <source>
        <dbReference type="Proteomes" id="UP001465668"/>
    </source>
</evidence>
<feature type="compositionally biased region" description="Low complexity" evidence="1">
    <location>
        <begin position="531"/>
        <end position="552"/>
    </location>
</feature>
<feature type="compositionally biased region" description="Basic and acidic residues" evidence="1">
    <location>
        <begin position="356"/>
        <end position="369"/>
    </location>
</feature>
<dbReference type="Proteomes" id="UP001465668">
    <property type="component" value="Unassembled WGS sequence"/>
</dbReference>
<feature type="region of interest" description="Disordered" evidence="1">
    <location>
        <begin position="436"/>
        <end position="639"/>
    </location>
</feature>
<protein>
    <submittedName>
        <fullName evidence="3">Uncharacterized protein</fullName>
    </submittedName>
</protein>
<accession>A0ABR2Y4G2</accession>
<feature type="region of interest" description="Disordered" evidence="1">
    <location>
        <begin position="352"/>
        <end position="417"/>
    </location>
</feature>
<feature type="transmembrane region" description="Helical" evidence="2">
    <location>
        <begin position="221"/>
        <end position="239"/>
    </location>
</feature>
<keyword evidence="4" id="KW-1185">Reference proteome</keyword>
<feature type="transmembrane region" description="Helical" evidence="2">
    <location>
        <begin position="323"/>
        <end position="344"/>
    </location>
</feature>
<name>A0ABR2Y4G2_9PEZI</name>
<gene>
    <name evidence="3" type="ORF">SCAR479_02114</name>
</gene>
<dbReference type="EMBL" id="JARVKM010000005">
    <property type="protein sequence ID" value="KAK9780928.1"/>
    <property type="molecule type" value="Genomic_DNA"/>
</dbReference>
<feature type="transmembrane region" description="Helical" evidence="2">
    <location>
        <begin position="283"/>
        <end position="303"/>
    </location>
</feature>
<evidence type="ECO:0000313" key="3">
    <source>
        <dbReference type="EMBL" id="KAK9780928.1"/>
    </source>
</evidence>
<reference evidence="3 4" key="1">
    <citation type="submission" date="2024-02" db="EMBL/GenBank/DDBJ databases">
        <title>First draft genome assembly of two strains of Seiridium cardinale.</title>
        <authorList>
            <person name="Emiliani G."/>
            <person name="Scali E."/>
        </authorList>
    </citation>
    <scope>NUCLEOTIDE SEQUENCE [LARGE SCALE GENOMIC DNA]</scope>
    <source>
        <strain evidence="3 4">BM-138-000479</strain>
    </source>
</reference>
<feature type="compositionally biased region" description="Polar residues" evidence="1">
    <location>
        <begin position="577"/>
        <end position="587"/>
    </location>
</feature>
<keyword evidence="2" id="KW-0472">Membrane</keyword>
<feature type="transmembrane region" description="Helical" evidence="2">
    <location>
        <begin position="129"/>
        <end position="149"/>
    </location>
</feature>
<sequence>MPAIPTSAVLINTLIIRDLNTTADPLQVVCAWPVSGQYGPGSRVLYYVLVLACLLARKVEWLKKACLAAALLLPAVAAIHGIVLAIVHTNDAVDMDVYGAFQLCSIGILAAPVTVKLSSTYFNDRGRNIIFAWTGLLLAGLLSLTVEFYRINTRPCGQDDHGRPLTNDHPEAFPYGSFTCGLTCDIGPGNPWSPMRSWYGSTNNIYVIPAPHTLTFGTGTLLAAACCLPAILSLVTMWNRIAEFNWRQRFFPKADPEVDETIEGTNGATTSQMKTVQEDIKKYLKIAIEIPIFGAAVLAILVLGEKNFWSTPVNYQTEPMASIGQWGPIVGTGLAALGSLYVLVARAADDEDGSDYSERKSPHYHRDEGIFLPANNRLSPTRARSTHEGSSDSLPRVSLHENGTGLRSTISRRSNVTDAGNRRKFAAALSKMGDYIGTPSRKRFDYSDFRQGPATDYPEIPGESNRNRALSKIRRDWPTPSIREEHSRSGSPESRLDIEDGAPSQDRESPQSPQLPSIQWPTSPPRAARASTMPTNRTPTPTPLLNEPSSSSGDIRGRPSRRRDTLEVPSPTHLTHMRNSLSESSVPTVALPASDHSPAIVVSHEPDPARPPDLLDSPIASLFPDNPPTRSKEGASPPN</sequence>
<feature type="compositionally biased region" description="Polar residues" evidence="1">
    <location>
        <begin position="510"/>
        <end position="521"/>
    </location>
</feature>
<feature type="transmembrane region" description="Helical" evidence="2">
    <location>
        <begin position="66"/>
        <end position="87"/>
    </location>
</feature>
<feature type="transmembrane region" description="Helical" evidence="2">
    <location>
        <begin position="99"/>
        <end position="117"/>
    </location>
</feature>
<proteinExistence type="predicted"/>
<feature type="compositionally biased region" description="Basic and acidic residues" evidence="1">
    <location>
        <begin position="473"/>
        <end position="498"/>
    </location>
</feature>